<organism evidence="8 9">
    <name type="scientific">Pseudoxanthomonas composti</name>
    <dbReference type="NCBI Taxonomy" id="2137479"/>
    <lineage>
        <taxon>Bacteria</taxon>
        <taxon>Pseudomonadati</taxon>
        <taxon>Pseudomonadota</taxon>
        <taxon>Gammaproteobacteria</taxon>
        <taxon>Lysobacterales</taxon>
        <taxon>Lysobacteraceae</taxon>
        <taxon>Pseudoxanthomonas</taxon>
    </lineage>
</organism>
<accession>A0A4Q1JXZ8</accession>
<evidence type="ECO:0000256" key="2">
    <source>
        <dbReference type="ARBA" id="ARBA00022692"/>
    </source>
</evidence>
<feature type="domain" description="Peptidase S54 rhomboid" evidence="7">
    <location>
        <begin position="65"/>
        <end position="198"/>
    </location>
</feature>
<dbReference type="EMBL" id="SAWZ01000004">
    <property type="protein sequence ID" value="RXR06202.1"/>
    <property type="molecule type" value="Genomic_DNA"/>
</dbReference>
<proteinExistence type="predicted"/>
<dbReference type="RefSeq" id="WP_129471114.1">
    <property type="nucleotide sequence ID" value="NZ_SAWZ01000004.1"/>
</dbReference>
<evidence type="ECO:0000313" key="9">
    <source>
        <dbReference type="Proteomes" id="UP000289784"/>
    </source>
</evidence>
<keyword evidence="8" id="KW-0378">Hydrolase</keyword>
<dbReference type="OrthoDB" id="465874at2"/>
<sequence length="270" mass="29004">MDSHHPDDPRFDAQAQGRFDRRRLLRALNASLVFVLLLVLVYSAQGSFDWRPWAVAPHALEGLKGLLTAPLLHGSVDHIAANAVALLMLGTLAGSVYPKATVRALPLLWLGSGLGAWLLGDAGSRHLGASGVGHGLMFLVFGLGLLRRDRAAIATSMIAFLFYGSMLVTVLPHEPGVSWQAHMGGAIGGLVAALLFRRADPALPRKRYSWEDEEEAQALAEDPDGLELPMPREVPVLWHPAPPTRVVLPFPAPRPPSPDLPPTAPGRGQP</sequence>
<feature type="compositionally biased region" description="Pro residues" evidence="5">
    <location>
        <begin position="250"/>
        <end position="264"/>
    </location>
</feature>
<keyword evidence="8" id="KW-0645">Protease</keyword>
<keyword evidence="4 6" id="KW-0472">Membrane</keyword>
<dbReference type="GO" id="GO:0016020">
    <property type="term" value="C:membrane"/>
    <property type="evidence" value="ECO:0007669"/>
    <property type="project" value="UniProtKB-SubCell"/>
</dbReference>
<feature type="region of interest" description="Disordered" evidence="5">
    <location>
        <begin position="248"/>
        <end position="270"/>
    </location>
</feature>
<feature type="transmembrane region" description="Helical" evidence="6">
    <location>
        <begin position="126"/>
        <end position="146"/>
    </location>
</feature>
<dbReference type="SUPFAM" id="SSF144091">
    <property type="entry name" value="Rhomboid-like"/>
    <property type="match status" value="1"/>
</dbReference>
<gene>
    <name evidence="8" type="ORF">EPA99_09210</name>
</gene>
<protein>
    <submittedName>
        <fullName evidence="8">Rhomboid family intramembrane serine protease</fullName>
    </submittedName>
</protein>
<dbReference type="InterPro" id="IPR050925">
    <property type="entry name" value="Rhomboid_protease_S54"/>
</dbReference>
<feature type="transmembrane region" description="Helical" evidence="6">
    <location>
        <begin position="24"/>
        <end position="44"/>
    </location>
</feature>
<comment type="caution">
    <text evidence="8">The sequence shown here is derived from an EMBL/GenBank/DDBJ whole genome shotgun (WGS) entry which is preliminary data.</text>
</comment>
<dbReference type="InterPro" id="IPR035952">
    <property type="entry name" value="Rhomboid-like_sf"/>
</dbReference>
<keyword evidence="3 6" id="KW-1133">Transmembrane helix</keyword>
<evidence type="ECO:0000256" key="4">
    <source>
        <dbReference type="ARBA" id="ARBA00023136"/>
    </source>
</evidence>
<evidence type="ECO:0000313" key="8">
    <source>
        <dbReference type="EMBL" id="RXR06202.1"/>
    </source>
</evidence>
<dbReference type="Pfam" id="PF01694">
    <property type="entry name" value="Rhomboid"/>
    <property type="match status" value="1"/>
</dbReference>
<dbReference type="GO" id="GO:0006508">
    <property type="term" value="P:proteolysis"/>
    <property type="evidence" value="ECO:0007669"/>
    <property type="project" value="UniProtKB-KW"/>
</dbReference>
<dbReference type="PANTHER" id="PTHR43731:SF9">
    <property type="entry name" value="SLR1461 PROTEIN"/>
    <property type="match status" value="1"/>
</dbReference>
<keyword evidence="2 6" id="KW-0812">Transmembrane</keyword>
<evidence type="ECO:0000256" key="5">
    <source>
        <dbReference type="SAM" id="MobiDB-lite"/>
    </source>
</evidence>
<dbReference type="AlphaFoldDB" id="A0A4Q1JXZ8"/>
<dbReference type="Proteomes" id="UP000289784">
    <property type="component" value="Unassembled WGS sequence"/>
</dbReference>
<dbReference type="PANTHER" id="PTHR43731">
    <property type="entry name" value="RHOMBOID PROTEASE"/>
    <property type="match status" value="1"/>
</dbReference>
<keyword evidence="9" id="KW-1185">Reference proteome</keyword>
<evidence type="ECO:0000256" key="1">
    <source>
        <dbReference type="ARBA" id="ARBA00004141"/>
    </source>
</evidence>
<feature type="transmembrane region" description="Helical" evidence="6">
    <location>
        <begin position="79"/>
        <end position="97"/>
    </location>
</feature>
<dbReference type="Gene3D" id="1.20.1540.10">
    <property type="entry name" value="Rhomboid-like"/>
    <property type="match status" value="1"/>
</dbReference>
<evidence type="ECO:0000259" key="7">
    <source>
        <dbReference type="Pfam" id="PF01694"/>
    </source>
</evidence>
<evidence type="ECO:0000256" key="3">
    <source>
        <dbReference type="ARBA" id="ARBA00022989"/>
    </source>
</evidence>
<feature type="transmembrane region" description="Helical" evidence="6">
    <location>
        <begin position="153"/>
        <end position="171"/>
    </location>
</feature>
<comment type="subcellular location">
    <subcellularLocation>
        <location evidence="1">Membrane</location>
        <topology evidence="1">Multi-pass membrane protein</topology>
    </subcellularLocation>
</comment>
<dbReference type="InterPro" id="IPR022764">
    <property type="entry name" value="Peptidase_S54_rhomboid_dom"/>
</dbReference>
<feature type="transmembrane region" description="Helical" evidence="6">
    <location>
        <begin position="104"/>
        <end position="120"/>
    </location>
</feature>
<evidence type="ECO:0000256" key="6">
    <source>
        <dbReference type="SAM" id="Phobius"/>
    </source>
</evidence>
<feature type="transmembrane region" description="Helical" evidence="6">
    <location>
        <begin position="177"/>
        <end position="196"/>
    </location>
</feature>
<dbReference type="GO" id="GO:0004252">
    <property type="term" value="F:serine-type endopeptidase activity"/>
    <property type="evidence" value="ECO:0007669"/>
    <property type="project" value="InterPro"/>
</dbReference>
<name>A0A4Q1JXZ8_9GAMM</name>
<reference evidence="8 9" key="1">
    <citation type="submission" date="2019-01" db="EMBL/GenBank/DDBJ databases">
        <title>Pseudoxanthomonas composti sp. nov., isolated from compost.</title>
        <authorList>
            <person name="Yang G."/>
        </authorList>
    </citation>
    <scope>NUCLEOTIDE SEQUENCE [LARGE SCALE GENOMIC DNA]</scope>
    <source>
        <strain evidence="8 9">GSS15</strain>
    </source>
</reference>